<gene>
    <name evidence="3" type="ORF">SCHPADRAFT_515334</name>
</gene>
<sequence length="260" mass="30310">MTRDDKMKKSSSSSGRVPRCPRPTSLKLEQPCRWRRRARIDDELRMRMADNERKGKGALMKVDWMRLDGWMSVGCHRWRMFWSTIRCAVVFLPFFLASDYIHLCFSMSNLDAKNGSDLLPDTFDLTPTSNGGSKVELSSQDLMPRLLRVVSSFKHPESMISKTFELHEDLLQRDAIEGIKRDEKMMKTKLSSSSRHVARRRNRTAVLWIMNTSRRLRTDNVLLADSLDDVRRRGRAMEREQDGVGVSRRFASPNQNRDKR</sequence>
<name>A0A0H2RG39_9AGAM</name>
<dbReference type="EMBL" id="KQ086024">
    <property type="protein sequence ID" value="KLO10517.1"/>
    <property type="molecule type" value="Genomic_DNA"/>
</dbReference>
<keyword evidence="2" id="KW-1133">Transmembrane helix</keyword>
<evidence type="ECO:0000256" key="1">
    <source>
        <dbReference type="SAM" id="MobiDB-lite"/>
    </source>
</evidence>
<feature type="transmembrane region" description="Helical" evidence="2">
    <location>
        <begin position="80"/>
        <end position="101"/>
    </location>
</feature>
<keyword evidence="2" id="KW-0812">Transmembrane</keyword>
<keyword evidence="4" id="KW-1185">Reference proteome</keyword>
<protein>
    <submittedName>
        <fullName evidence="3">Uncharacterized protein</fullName>
    </submittedName>
</protein>
<dbReference type="Proteomes" id="UP000053477">
    <property type="component" value="Unassembled WGS sequence"/>
</dbReference>
<evidence type="ECO:0000313" key="4">
    <source>
        <dbReference type="Proteomes" id="UP000053477"/>
    </source>
</evidence>
<evidence type="ECO:0000256" key="2">
    <source>
        <dbReference type="SAM" id="Phobius"/>
    </source>
</evidence>
<evidence type="ECO:0000313" key="3">
    <source>
        <dbReference type="EMBL" id="KLO10517.1"/>
    </source>
</evidence>
<reference evidence="3 4" key="1">
    <citation type="submission" date="2015-04" db="EMBL/GenBank/DDBJ databases">
        <title>Complete genome sequence of Schizopora paradoxa KUC8140, a cosmopolitan wood degrader in East Asia.</title>
        <authorList>
            <consortium name="DOE Joint Genome Institute"/>
            <person name="Min B."/>
            <person name="Park H."/>
            <person name="Jang Y."/>
            <person name="Kim J.-J."/>
            <person name="Kim K.H."/>
            <person name="Pangilinan J."/>
            <person name="Lipzen A."/>
            <person name="Riley R."/>
            <person name="Grigoriev I.V."/>
            <person name="Spatafora J.W."/>
            <person name="Choi I.-G."/>
        </authorList>
    </citation>
    <scope>NUCLEOTIDE SEQUENCE [LARGE SCALE GENOMIC DNA]</scope>
    <source>
        <strain evidence="3 4">KUC8140</strain>
    </source>
</reference>
<proteinExistence type="predicted"/>
<dbReference type="InParanoid" id="A0A0H2RG39"/>
<feature type="region of interest" description="Disordered" evidence="1">
    <location>
        <begin position="234"/>
        <end position="260"/>
    </location>
</feature>
<feature type="region of interest" description="Disordered" evidence="1">
    <location>
        <begin position="1"/>
        <end position="25"/>
    </location>
</feature>
<keyword evidence="2" id="KW-0472">Membrane</keyword>
<accession>A0A0H2RG39</accession>
<organism evidence="3 4">
    <name type="scientific">Schizopora paradoxa</name>
    <dbReference type="NCBI Taxonomy" id="27342"/>
    <lineage>
        <taxon>Eukaryota</taxon>
        <taxon>Fungi</taxon>
        <taxon>Dikarya</taxon>
        <taxon>Basidiomycota</taxon>
        <taxon>Agaricomycotina</taxon>
        <taxon>Agaricomycetes</taxon>
        <taxon>Hymenochaetales</taxon>
        <taxon>Schizoporaceae</taxon>
        <taxon>Schizopora</taxon>
    </lineage>
</organism>
<dbReference type="AlphaFoldDB" id="A0A0H2RG39"/>